<evidence type="ECO:0000259" key="14">
    <source>
        <dbReference type="PROSITE" id="PS50109"/>
    </source>
</evidence>
<keyword evidence="6" id="KW-0808">Transferase</keyword>
<dbReference type="PRINTS" id="PR00344">
    <property type="entry name" value="BCTRLSENSOR"/>
</dbReference>
<name>A0ABW9A7M2_9BURK</name>
<dbReference type="InterPro" id="IPR004105">
    <property type="entry name" value="CheA-like_dim"/>
</dbReference>
<dbReference type="SMART" id="SM00260">
    <property type="entry name" value="CheW"/>
    <property type="match status" value="1"/>
</dbReference>
<dbReference type="InterPro" id="IPR036097">
    <property type="entry name" value="HisK_dim/P_sf"/>
</dbReference>
<evidence type="ECO:0000256" key="8">
    <source>
        <dbReference type="ARBA" id="ARBA00022777"/>
    </source>
</evidence>
<evidence type="ECO:0000256" key="3">
    <source>
        <dbReference type="ARBA" id="ARBA00021495"/>
    </source>
</evidence>
<dbReference type="Gene3D" id="1.20.120.160">
    <property type="entry name" value="HPT domain"/>
    <property type="match status" value="1"/>
</dbReference>
<evidence type="ECO:0000256" key="1">
    <source>
        <dbReference type="ARBA" id="ARBA00000085"/>
    </source>
</evidence>
<dbReference type="InterPro" id="IPR004358">
    <property type="entry name" value="Sig_transdc_His_kin-like_C"/>
</dbReference>
<keyword evidence="7" id="KW-0547">Nucleotide-binding</keyword>
<dbReference type="InterPro" id="IPR002545">
    <property type="entry name" value="CheW-lke_dom"/>
</dbReference>
<accession>A0ABW9A7M2</accession>
<evidence type="ECO:0000256" key="12">
    <source>
        <dbReference type="PROSITE-ProRule" id="PRU00110"/>
    </source>
</evidence>
<evidence type="ECO:0000256" key="10">
    <source>
        <dbReference type="ARBA" id="ARBA00023012"/>
    </source>
</evidence>
<evidence type="ECO:0000256" key="7">
    <source>
        <dbReference type="ARBA" id="ARBA00022741"/>
    </source>
</evidence>
<feature type="modified residue" description="Phosphohistidine" evidence="12">
    <location>
        <position position="46"/>
    </location>
</feature>
<feature type="region of interest" description="Disordered" evidence="13">
    <location>
        <begin position="144"/>
        <end position="175"/>
    </location>
</feature>
<dbReference type="InterPro" id="IPR036641">
    <property type="entry name" value="HPT_dom_sf"/>
</dbReference>
<dbReference type="InterPro" id="IPR008207">
    <property type="entry name" value="Sig_transdc_His_kin_Hpt_dom"/>
</dbReference>
<dbReference type="SUPFAM" id="SSF47384">
    <property type="entry name" value="Homodimeric domain of signal transducing histidine kinase"/>
    <property type="match status" value="1"/>
</dbReference>
<protein>
    <recommendedName>
        <fullName evidence="3">Chemotaxis protein CheA</fullName>
        <ecNumber evidence="2">2.7.13.3</ecNumber>
    </recommendedName>
</protein>
<dbReference type="EMBL" id="JAQQFM010000004">
    <property type="protein sequence ID" value="MFL9924399.1"/>
    <property type="molecule type" value="Genomic_DNA"/>
</dbReference>
<evidence type="ECO:0000259" key="16">
    <source>
        <dbReference type="PROSITE" id="PS50894"/>
    </source>
</evidence>
<dbReference type="InterPro" id="IPR003594">
    <property type="entry name" value="HATPase_dom"/>
</dbReference>
<feature type="domain" description="Histidine kinase" evidence="14">
    <location>
        <begin position="417"/>
        <end position="622"/>
    </location>
</feature>
<keyword evidence="9" id="KW-0067">ATP-binding</keyword>
<dbReference type="CDD" id="cd00731">
    <property type="entry name" value="CheA_reg"/>
    <property type="match status" value="1"/>
</dbReference>
<dbReference type="Gene3D" id="1.10.287.560">
    <property type="entry name" value="Histidine kinase CheA-like, homodimeric domain"/>
    <property type="match status" value="1"/>
</dbReference>
<keyword evidence="8" id="KW-0418">Kinase</keyword>
<dbReference type="InterPro" id="IPR036890">
    <property type="entry name" value="HATPase_C_sf"/>
</dbReference>
<reference evidence="17 18" key="1">
    <citation type="journal article" date="2024" name="Chem. Sci.">
        <title>Discovery of megapolipeptins by genome mining of a Burkholderiales bacteria collection.</title>
        <authorList>
            <person name="Paulo B.S."/>
            <person name="Recchia M.J.J."/>
            <person name="Lee S."/>
            <person name="Fergusson C.H."/>
            <person name="Romanowski S.B."/>
            <person name="Hernandez A."/>
            <person name="Krull N."/>
            <person name="Liu D.Y."/>
            <person name="Cavanagh H."/>
            <person name="Bos A."/>
            <person name="Gray C.A."/>
            <person name="Murphy B.T."/>
            <person name="Linington R.G."/>
            <person name="Eustaquio A.S."/>
        </authorList>
    </citation>
    <scope>NUCLEOTIDE SEQUENCE [LARGE SCALE GENOMIC DNA]</scope>
    <source>
        <strain evidence="17 18">RL21-008-BIB-A</strain>
    </source>
</reference>
<dbReference type="InterPro" id="IPR037006">
    <property type="entry name" value="CheA-like_homodim_sf"/>
</dbReference>
<dbReference type="CDD" id="cd00088">
    <property type="entry name" value="HPT"/>
    <property type="match status" value="1"/>
</dbReference>
<dbReference type="SUPFAM" id="SSF50341">
    <property type="entry name" value="CheW-like"/>
    <property type="match status" value="1"/>
</dbReference>
<dbReference type="SMART" id="SM01231">
    <property type="entry name" value="H-kinase_dim"/>
    <property type="match status" value="1"/>
</dbReference>
<evidence type="ECO:0000256" key="9">
    <source>
        <dbReference type="ARBA" id="ARBA00022840"/>
    </source>
</evidence>
<dbReference type="Pfam" id="PF01627">
    <property type="entry name" value="Hpt"/>
    <property type="match status" value="1"/>
</dbReference>
<comment type="catalytic activity">
    <reaction evidence="1">
        <text>ATP + protein L-histidine = ADP + protein N-phospho-L-histidine.</text>
        <dbReference type="EC" id="2.7.13.3"/>
    </reaction>
</comment>
<feature type="domain" description="HPt" evidence="16">
    <location>
        <begin position="1"/>
        <end position="103"/>
    </location>
</feature>
<keyword evidence="18" id="KW-1185">Reference proteome</keyword>
<sequence>MKKDAARDALVQEARELLVAMEAALLQIEAEGPSKDAINAIFRAAHTIKGSAGLFAFDSIVAFTHILESVLERVRKNELPLDEALMSLLLQCGDYIGALVDAIEQLHEDTDPDPQQRAELEAALQRLLSEEPEQATAKDNLDLLAPASSPLPPASTSTPTISSAPSPAHAAAADPDGAVTGNPFWHLSLRFSQDVLRHGLDPVSFLHYLRTLGRMAAVLVIDQEIPAAAEMDAENCYLGFEIAFASDSTQQTLEDVFEFVRDDSSIQVLPPRSAPALYAAQLAQLSAVDAARLGVLFDHIGAFDAFEWNAILELAQHDRASLPVAADLPDIAALDVHALSSTAATATIQAAVAAVNALAVAPMKPRSLEDKRAQEQKFIKIEVSKLDQLINLVGELVIAGAGASLIAKRRKDPQFEEATQSIGGLVEQIRDAALTLRMVQVNEIFQRFPRVVRDLARDLGKDIELVMTGSETELDKSMVEKIADPLMHIVRNAIDHGIEPAHERVAAGKPEASILRLNATHESGSVVIEVMDDGRGMNRDRILRKAVEQGVVSADAELSEADIFRLVFEPGFSTAEQVTALSGRGVGMDVVKKNVDALRGDVDIATVLGQGTVVRIRLPLTMAIISGFQVIVGNAVFVIPLDMVVECINLVSQNIDNNIVTLRDEPLPFIPLGELFELPARASGRKSLVVVQYGHHRAGLMVDGLLGECQAVIKPLGKLFSKVKGLSGSTILGDGRVALILDVPHLIQYTQQQEQVRLIQPERGFASEQ</sequence>
<dbReference type="SMART" id="SM00073">
    <property type="entry name" value="HPT"/>
    <property type="match status" value="1"/>
</dbReference>
<dbReference type="PANTHER" id="PTHR43395:SF10">
    <property type="entry name" value="CHEMOTAXIS PROTEIN CHEA"/>
    <property type="match status" value="1"/>
</dbReference>
<dbReference type="SMART" id="SM00387">
    <property type="entry name" value="HATPase_c"/>
    <property type="match status" value="1"/>
</dbReference>
<gene>
    <name evidence="17" type="ORF">PQR62_08990</name>
</gene>
<dbReference type="Gene3D" id="3.30.565.10">
    <property type="entry name" value="Histidine kinase-like ATPase, C-terminal domain"/>
    <property type="match status" value="1"/>
</dbReference>
<dbReference type="SUPFAM" id="SSF47226">
    <property type="entry name" value="Histidine-containing phosphotransfer domain, HPT domain"/>
    <property type="match status" value="1"/>
</dbReference>
<feature type="compositionally biased region" description="Low complexity" evidence="13">
    <location>
        <begin position="144"/>
        <end position="173"/>
    </location>
</feature>
<evidence type="ECO:0000313" key="17">
    <source>
        <dbReference type="EMBL" id="MFL9924399.1"/>
    </source>
</evidence>
<dbReference type="InterPro" id="IPR036061">
    <property type="entry name" value="CheW-like_dom_sf"/>
</dbReference>
<comment type="caution">
    <text evidence="17">The sequence shown here is derived from an EMBL/GenBank/DDBJ whole genome shotgun (WGS) entry which is preliminary data.</text>
</comment>
<evidence type="ECO:0000256" key="4">
    <source>
        <dbReference type="ARBA" id="ARBA00022500"/>
    </source>
</evidence>
<dbReference type="Proteomes" id="UP001629246">
    <property type="component" value="Unassembled WGS sequence"/>
</dbReference>
<evidence type="ECO:0000256" key="6">
    <source>
        <dbReference type="ARBA" id="ARBA00022679"/>
    </source>
</evidence>
<evidence type="ECO:0000256" key="5">
    <source>
        <dbReference type="ARBA" id="ARBA00022553"/>
    </source>
</evidence>
<dbReference type="PANTHER" id="PTHR43395">
    <property type="entry name" value="SENSOR HISTIDINE KINASE CHEA"/>
    <property type="match status" value="1"/>
</dbReference>
<keyword evidence="5 12" id="KW-0597">Phosphoprotein</keyword>
<evidence type="ECO:0000259" key="15">
    <source>
        <dbReference type="PROSITE" id="PS50851"/>
    </source>
</evidence>
<dbReference type="EC" id="2.7.13.3" evidence="2"/>
<keyword evidence="4" id="KW-0145">Chemotaxis</keyword>
<dbReference type="InterPro" id="IPR005467">
    <property type="entry name" value="His_kinase_dom"/>
</dbReference>
<dbReference type="PROSITE" id="PS50851">
    <property type="entry name" value="CHEW"/>
    <property type="match status" value="1"/>
</dbReference>
<evidence type="ECO:0000256" key="11">
    <source>
        <dbReference type="ARBA" id="ARBA00035100"/>
    </source>
</evidence>
<dbReference type="RefSeq" id="WP_408157025.1">
    <property type="nucleotide sequence ID" value="NZ_JAQQFM010000004.1"/>
</dbReference>
<dbReference type="Pfam" id="PF02518">
    <property type="entry name" value="HATPase_c"/>
    <property type="match status" value="1"/>
</dbReference>
<dbReference type="PROSITE" id="PS50109">
    <property type="entry name" value="HIS_KIN"/>
    <property type="match status" value="1"/>
</dbReference>
<feature type="domain" description="CheW-like" evidence="15">
    <location>
        <begin position="624"/>
        <end position="752"/>
    </location>
</feature>
<evidence type="ECO:0000256" key="2">
    <source>
        <dbReference type="ARBA" id="ARBA00012438"/>
    </source>
</evidence>
<dbReference type="Pfam" id="PF02895">
    <property type="entry name" value="H-kinase_dim"/>
    <property type="match status" value="1"/>
</dbReference>
<organism evidence="17 18">
    <name type="scientific">Herbaspirillum lusitanum</name>
    <dbReference type="NCBI Taxonomy" id="213312"/>
    <lineage>
        <taxon>Bacteria</taxon>
        <taxon>Pseudomonadati</taxon>
        <taxon>Pseudomonadota</taxon>
        <taxon>Betaproteobacteria</taxon>
        <taxon>Burkholderiales</taxon>
        <taxon>Oxalobacteraceae</taxon>
        <taxon>Herbaspirillum</taxon>
    </lineage>
</organism>
<dbReference type="InterPro" id="IPR051315">
    <property type="entry name" value="Bact_Chemotaxis_CheA"/>
</dbReference>
<dbReference type="Pfam" id="PF01584">
    <property type="entry name" value="CheW"/>
    <property type="match status" value="1"/>
</dbReference>
<evidence type="ECO:0000256" key="13">
    <source>
        <dbReference type="SAM" id="MobiDB-lite"/>
    </source>
</evidence>
<proteinExistence type="predicted"/>
<dbReference type="SUPFAM" id="SSF55874">
    <property type="entry name" value="ATPase domain of HSP90 chaperone/DNA topoisomerase II/histidine kinase"/>
    <property type="match status" value="1"/>
</dbReference>
<evidence type="ECO:0000313" key="18">
    <source>
        <dbReference type="Proteomes" id="UP001629246"/>
    </source>
</evidence>
<keyword evidence="10" id="KW-0902">Two-component regulatory system</keyword>
<comment type="function">
    <text evidence="11">Involved in the transmission of sensory signals from the chemoreceptors to the flagellar motors. CheA is autophosphorylated; it can transfer its phosphate group to either CheB or CheY.</text>
</comment>
<dbReference type="CDD" id="cd16916">
    <property type="entry name" value="HATPase_CheA-like"/>
    <property type="match status" value="1"/>
</dbReference>
<dbReference type="PROSITE" id="PS50894">
    <property type="entry name" value="HPT"/>
    <property type="match status" value="1"/>
</dbReference>
<dbReference type="Gene3D" id="2.30.30.40">
    <property type="entry name" value="SH3 Domains"/>
    <property type="match status" value="1"/>
</dbReference>